<dbReference type="OrthoDB" id="9808290at2"/>
<dbReference type="RefSeq" id="WP_108002891.1">
    <property type="nucleotide sequence ID" value="NZ_JBHEEX010000013.1"/>
</dbReference>
<evidence type="ECO:0000256" key="1">
    <source>
        <dbReference type="SAM" id="SignalP"/>
    </source>
</evidence>
<evidence type="ECO:0000313" key="3">
    <source>
        <dbReference type="Proteomes" id="UP000241247"/>
    </source>
</evidence>
<dbReference type="Gene3D" id="2.60.120.1140">
    <property type="entry name" value="Protein of unknown function DUF192"/>
    <property type="match status" value="1"/>
</dbReference>
<keyword evidence="3" id="KW-1185">Reference proteome</keyword>
<evidence type="ECO:0000313" key="2">
    <source>
        <dbReference type="EMBL" id="PTM95152.1"/>
    </source>
</evidence>
<evidence type="ECO:0008006" key="4">
    <source>
        <dbReference type="Google" id="ProtNLM"/>
    </source>
</evidence>
<dbReference type="InterPro" id="IPR038695">
    <property type="entry name" value="Saro_0823-like_sf"/>
</dbReference>
<comment type="caution">
    <text evidence="2">The sequence shown here is derived from an EMBL/GenBank/DDBJ whole genome shotgun (WGS) entry which is preliminary data.</text>
</comment>
<organism evidence="2 3">
    <name type="scientific">Mycoplana dimorpha</name>
    <dbReference type="NCBI Taxonomy" id="28320"/>
    <lineage>
        <taxon>Bacteria</taxon>
        <taxon>Pseudomonadati</taxon>
        <taxon>Pseudomonadota</taxon>
        <taxon>Alphaproteobacteria</taxon>
        <taxon>Hyphomicrobiales</taxon>
        <taxon>Rhizobiaceae</taxon>
        <taxon>Mycoplana</taxon>
    </lineage>
</organism>
<name>A0A2T5B842_MYCDI</name>
<dbReference type="Proteomes" id="UP000241247">
    <property type="component" value="Unassembled WGS sequence"/>
</dbReference>
<dbReference type="EMBL" id="PZZZ01000004">
    <property type="protein sequence ID" value="PTM95152.1"/>
    <property type="molecule type" value="Genomic_DNA"/>
</dbReference>
<dbReference type="Pfam" id="PF02643">
    <property type="entry name" value="DUF192"/>
    <property type="match status" value="1"/>
</dbReference>
<dbReference type="InterPro" id="IPR003795">
    <property type="entry name" value="DUF192"/>
</dbReference>
<gene>
    <name evidence="2" type="ORF">C7449_104220</name>
</gene>
<feature type="signal peptide" evidence="1">
    <location>
        <begin position="1"/>
        <end position="31"/>
    </location>
</feature>
<protein>
    <recommendedName>
        <fullName evidence="4">DUF192 domain-containing protein</fullName>
    </recommendedName>
</protein>
<sequence length="166" mass="18127">MAILDRLPALAGRSALVALFLSLQAPVAVVAQEVFGEEPLAIITADGKRQEFTVELALTPGQRAQGLMNRRTMAPDRGMLFSFGQTRQVLMWMKNTYLPLDMLFIDRGGTIRTIRENAEPQSETIIDSQVPVAFVVELNAGTVRTRGIKIGDTVESETIRNAGDGP</sequence>
<keyword evidence="1" id="KW-0732">Signal</keyword>
<dbReference type="AlphaFoldDB" id="A0A2T5B842"/>
<dbReference type="PANTHER" id="PTHR37953:SF1">
    <property type="entry name" value="UPF0127 PROTEIN MJ1496"/>
    <property type="match status" value="1"/>
</dbReference>
<accession>A0A2T5B842</accession>
<feature type="chain" id="PRO_5015766629" description="DUF192 domain-containing protein" evidence="1">
    <location>
        <begin position="32"/>
        <end position="166"/>
    </location>
</feature>
<reference evidence="2 3" key="1">
    <citation type="submission" date="2018-04" db="EMBL/GenBank/DDBJ databases">
        <title>Genomic Encyclopedia of Type Strains, Phase IV (KMG-IV): sequencing the most valuable type-strain genomes for metagenomic binning, comparative biology and taxonomic classification.</title>
        <authorList>
            <person name="Goeker M."/>
        </authorList>
    </citation>
    <scope>NUCLEOTIDE SEQUENCE [LARGE SCALE GENOMIC DNA]</scope>
    <source>
        <strain evidence="2 3">DSM 7138</strain>
    </source>
</reference>
<proteinExistence type="predicted"/>
<dbReference type="PANTHER" id="PTHR37953">
    <property type="entry name" value="UPF0127 PROTEIN MJ1496"/>
    <property type="match status" value="1"/>
</dbReference>